<keyword evidence="6 7" id="KW-0472">Membrane</keyword>
<evidence type="ECO:0000256" key="4">
    <source>
        <dbReference type="ARBA" id="ARBA00022692"/>
    </source>
</evidence>
<evidence type="ECO:0000313" key="11">
    <source>
        <dbReference type="Proteomes" id="UP001596977"/>
    </source>
</evidence>
<evidence type="ECO:0000256" key="7">
    <source>
        <dbReference type="SAM" id="Phobius"/>
    </source>
</evidence>
<dbReference type="Pfam" id="PF00924">
    <property type="entry name" value="MS_channel_2nd"/>
    <property type="match status" value="1"/>
</dbReference>
<organism evidence="10 11">
    <name type="scientific">Sphingomonas canadensis</name>
    <dbReference type="NCBI Taxonomy" id="1219257"/>
    <lineage>
        <taxon>Bacteria</taxon>
        <taxon>Pseudomonadati</taxon>
        <taxon>Pseudomonadota</taxon>
        <taxon>Alphaproteobacteria</taxon>
        <taxon>Sphingomonadales</taxon>
        <taxon>Sphingomonadaceae</taxon>
        <taxon>Sphingomonas</taxon>
    </lineage>
</organism>
<proteinExistence type="inferred from homology"/>
<dbReference type="InterPro" id="IPR010920">
    <property type="entry name" value="LSM_dom_sf"/>
</dbReference>
<protein>
    <submittedName>
        <fullName evidence="10">Mechanosensitive ion channel family protein</fullName>
    </submittedName>
</protein>
<keyword evidence="3" id="KW-1003">Cell membrane</keyword>
<sequence length="368" mass="39547">MTDKTAPVPSPIPAELRTQVAGVFSEATDWIQAHWLAIGVSFAIGVAIVLALHVVRGWGLRLCRRGEGVANWYSILGRAIGKTGHFFIVMTAARLVIGYANAPWAIFRTVAFLFTVAAAFQAALWVREIVFGAVEHRTRDEDYPSAGLASALGIIRLIVSIVLFSIATVVVLSNLGVNVTGLVAGLGVGGIAIGLAAQGIFGDLFAALAIIFDKPFRVGDVIAYDKGSGTVEAIGLKSTRVRGVGGEQRIIANRKLLDFEILNNSRRDVRRLKLVFGLIYQTPADKLARVPDILRALAEANGAVFRRAAFTGFGANALDFEFEFELESADFATADAARHRIGLAMVERFAAEDIAFFSPVRPELPPKA</sequence>
<reference evidence="11" key="1">
    <citation type="journal article" date="2019" name="Int. J. Syst. Evol. Microbiol.">
        <title>The Global Catalogue of Microorganisms (GCM) 10K type strain sequencing project: providing services to taxonomists for standard genome sequencing and annotation.</title>
        <authorList>
            <consortium name="The Broad Institute Genomics Platform"/>
            <consortium name="The Broad Institute Genome Sequencing Center for Infectious Disease"/>
            <person name="Wu L."/>
            <person name="Ma J."/>
        </authorList>
    </citation>
    <scope>NUCLEOTIDE SEQUENCE [LARGE SCALE GENOMIC DNA]</scope>
    <source>
        <strain evidence="11">CCUG 62982</strain>
    </source>
</reference>
<evidence type="ECO:0000256" key="1">
    <source>
        <dbReference type="ARBA" id="ARBA00004651"/>
    </source>
</evidence>
<keyword evidence="11" id="KW-1185">Reference proteome</keyword>
<dbReference type="SUPFAM" id="SSF82689">
    <property type="entry name" value="Mechanosensitive channel protein MscS (YggB), C-terminal domain"/>
    <property type="match status" value="1"/>
</dbReference>
<dbReference type="InterPro" id="IPR011066">
    <property type="entry name" value="MscS_channel_C_sf"/>
</dbReference>
<dbReference type="PANTHER" id="PTHR30566">
    <property type="entry name" value="YNAI-RELATED MECHANOSENSITIVE ION CHANNEL"/>
    <property type="match status" value="1"/>
</dbReference>
<evidence type="ECO:0000256" key="2">
    <source>
        <dbReference type="ARBA" id="ARBA00008017"/>
    </source>
</evidence>
<dbReference type="InterPro" id="IPR023408">
    <property type="entry name" value="MscS_beta-dom_sf"/>
</dbReference>
<comment type="similarity">
    <text evidence="2">Belongs to the MscS (TC 1.A.23) family.</text>
</comment>
<feature type="transmembrane region" description="Helical" evidence="7">
    <location>
        <begin position="147"/>
        <end position="172"/>
    </location>
</feature>
<dbReference type="Pfam" id="PF21088">
    <property type="entry name" value="MS_channel_1st"/>
    <property type="match status" value="1"/>
</dbReference>
<comment type="caution">
    <text evidence="10">The sequence shown here is derived from an EMBL/GenBank/DDBJ whole genome shotgun (WGS) entry which is preliminary data.</text>
</comment>
<dbReference type="Gene3D" id="3.30.70.100">
    <property type="match status" value="1"/>
</dbReference>
<evidence type="ECO:0000259" key="8">
    <source>
        <dbReference type="Pfam" id="PF00924"/>
    </source>
</evidence>
<keyword evidence="4 7" id="KW-0812">Transmembrane</keyword>
<feature type="domain" description="Mechanosensitive ion channel MscS" evidence="8">
    <location>
        <begin position="200"/>
        <end position="266"/>
    </location>
</feature>
<dbReference type="EMBL" id="JBHTJG010000003">
    <property type="protein sequence ID" value="MFD0946406.1"/>
    <property type="molecule type" value="Genomic_DNA"/>
</dbReference>
<dbReference type="Gene3D" id="2.30.30.60">
    <property type="match status" value="1"/>
</dbReference>
<dbReference type="Proteomes" id="UP001596977">
    <property type="component" value="Unassembled WGS sequence"/>
</dbReference>
<dbReference type="InterPro" id="IPR011014">
    <property type="entry name" value="MscS_channel_TM-2"/>
</dbReference>
<comment type="subcellular location">
    <subcellularLocation>
        <location evidence="1">Cell membrane</location>
        <topology evidence="1">Multi-pass membrane protein</topology>
    </subcellularLocation>
</comment>
<feature type="transmembrane region" description="Helical" evidence="7">
    <location>
        <begin position="106"/>
        <end position="126"/>
    </location>
</feature>
<dbReference type="Gene3D" id="1.10.287.1260">
    <property type="match status" value="1"/>
</dbReference>
<evidence type="ECO:0000256" key="5">
    <source>
        <dbReference type="ARBA" id="ARBA00022989"/>
    </source>
</evidence>
<dbReference type="RefSeq" id="WP_264943775.1">
    <property type="nucleotide sequence ID" value="NZ_JAPDRA010000003.1"/>
</dbReference>
<dbReference type="SUPFAM" id="SSF82861">
    <property type="entry name" value="Mechanosensitive channel protein MscS (YggB), transmembrane region"/>
    <property type="match status" value="1"/>
</dbReference>
<gene>
    <name evidence="10" type="ORF">ACFQ1E_08665</name>
</gene>
<dbReference type="SUPFAM" id="SSF50182">
    <property type="entry name" value="Sm-like ribonucleoproteins"/>
    <property type="match status" value="1"/>
</dbReference>
<dbReference type="InterPro" id="IPR006685">
    <property type="entry name" value="MscS_channel_2nd"/>
</dbReference>
<feature type="transmembrane region" description="Helical" evidence="7">
    <location>
        <begin position="33"/>
        <end position="55"/>
    </location>
</feature>
<dbReference type="PANTHER" id="PTHR30566:SF25">
    <property type="entry name" value="INNER MEMBRANE PROTEIN"/>
    <property type="match status" value="1"/>
</dbReference>
<keyword evidence="5 7" id="KW-1133">Transmembrane helix</keyword>
<accession>A0ABW3H4I5</accession>
<name>A0ABW3H4I5_9SPHN</name>
<evidence type="ECO:0000256" key="3">
    <source>
        <dbReference type="ARBA" id="ARBA00022475"/>
    </source>
</evidence>
<evidence type="ECO:0000256" key="6">
    <source>
        <dbReference type="ARBA" id="ARBA00023136"/>
    </source>
</evidence>
<evidence type="ECO:0000259" key="9">
    <source>
        <dbReference type="Pfam" id="PF21088"/>
    </source>
</evidence>
<dbReference type="InterPro" id="IPR049142">
    <property type="entry name" value="MS_channel_1st"/>
</dbReference>
<feature type="domain" description="Mechanosensitive ion channel transmembrane helices 2/3" evidence="9">
    <location>
        <begin position="158"/>
        <end position="198"/>
    </location>
</feature>
<evidence type="ECO:0000313" key="10">
    <source>
        <dbReference type="EMBL" id="MFD0946406.1"/>
    </source>
</evidence>
<feature type="transmembrane region" description="Helical" evidence="7">
    <location>
        <begin position="184"/>
        <end position="212"/>
    </location>
</feature>